<keyword evidence="4" id="KW-0560">Oxidoreductase</keyword>
<evidence type="ECO:0000256" key="4">
    <source>
        <dbReference type="ARBA" id="ARBA00023002"/>
    </source>
</evidence>
<gene>
    <name evidence="6" type="ORF">M0G41_16300</name>
</gene>
<reference evidence="6" key="1">
    <citation type="submission" date="2022-04" db="EMBL/GenBank/DDBJ databases">
        <title>Lysobacter sp. CAU 1642 isolated from sea sand.</title>
        <authorList>
            <person name="Kim W."/>
        </authorList>
    </citation>
    <scope>NUCLEOTIDE SEQUENCE</scope>
    <source>
        <strain evidence="6">CAU 1642</strain>
    </source>
</reference>
<proteinExistence type="inferred from homology"/>
<dbReference type="PROSITE" id="PS00061">
    <property type="entry name" value="ADH_SHORT"/>
    <property type="match status" value="1"/>
</dbReference>
<dbReference type="Pfam" id="PF00106">
    <property type="entry name" value="adh_short"/>
    <property type="match status" value="1"/>
</dbReference>
<dbReference type="RefSeq" id="WP_248211025.1">
    <property type="nucleotide sequence ID" value="NZ_JALNMH010000015.1"/>
</dbReference>
<sequence>MNRLWLLSGASRGLGAALARAAVAAGDRAIGIARGDSSAGETLRWDLSRPAGLAAAVAERLEQARRAEAPPSAWVLVNNAGLLGPIGERYGEDEVQAVLQVNLASAILLSRAFVDALSDVSAPKQVINISSGAATRTIAGWSLYSASKAGLEHYGRGLAAEQATAEHPVDVVNLSPGVIDTDMQAEIRAAGPKGFPDHDRFVGLQAEGALASPDAVAAAILRGASSRCRHAGATLTLAEYAGR</sequence>
<keyword evidence="2" id="KW-0963">Cytoplasm</keyword>
<name>A0ABT0GL06_9GAMM</name>
<dbReference type="EMBL" id="JALNMH010000015">
    <property type="protein sequence ID" value="MCK7595222.1"/>
    <property type="molecule type" value="Genomic_DNA"/>
</dbReference>
<comment type="caution">
    <text evidence="6">The sequence shown here is derived from an EMBL/GenBank/DDBJ whole genome shotgun (WGS) entry which is preliminary data.</text>
</comment>
<dbReference type="PANTHER" id="PTHR44085">
    <property type="entry name" value="SEPIAPTERIN REDUCTASE"/>
    <property type="match status" value="1"/>
</dbReference>
<evidence type="ECO:0000256" key="1">
    <source>
        <dbReference type="ARBA" id="ARBA00004496"/>
    </source>
</evidence>
<evidence type="ECO:0000256" key="3">
    <source>
        <dbReference type="ARBA" id="ARBA00022857"/>
    </source>
</evidence>
<dbReference type="PRINTS" id="PR00081">
    <property type="entry name" value="GDHRDH"/>
</dbReference>
<protein>
    <submittedName>
        <fullName evidence="6">SDR family NAD(P)-dependent oxidoreductase</fullName>
    </submittedName>
</protein>
<dbReference type="Gene3D" id="3.40.50.720">
    <property type="entry name" value="NAD(P)-binding Rossmann-like Domain"/>
    <property type="match status" value="1"/>
</dbReference>
<evidence type="ECO:0000313" key="6">
    <source>
        <dbReference type="EMBL" id="MCK7595222.1"/>
    </source>
</evidence>
<accession>A0ABT0GL06</accession>
<evidence type="ECO:0000256" key="5">
    <source>
        <dbReference type="RuleBase" id="RU000363"/>
    </source>
</evidence>
<evidence type="ECO:0000313" key="7">
    <source>
        <dbReference type="Proteomes" id="UP001431449"/>
    </source>
</evidence>
<dbReference type="InterPro" id="IPR020904">
    <property type="entry name" value="Sc_DH/Rdtase_CS"/>
</dbReference>
<dbReference type="PRINTS" id="PR00080">
    <property type="entry name" value="SDRFAMILY"/>
</dbReference>
<dbReference type="Proteomes" id="UP001431449">
    <property type="component" value="Unassembled WGS sequence"/>
</dbReference>
<organism evidence="6 7">
    <name type="scientific">Pseudomarimonas salicorniae</name>
    <dbReference type="NCBI Taxonomy" id="2933270"/>
    <lineage>
        <taxon>Bacteria</taxon>
        <taxon>Pseudomonadati</taxon>
        <taxon>Pseudomonadota</taxon>
        <taxon>Gammaproteobacteria</taxon>
        <taxon>Lysobacterales</taxon>
        <taxon>Lysobacteraceae</taxon>
        <taxon>Pseudomarimonas</taxon>
    </lineage>
</organism>
<dbReference type="InterPro" id="IPR002347">
    <property type="entry name" value="SDR_fam"/>
</dbReference>
<dbReference type="InterPro" id="IPR036291">
    <property type="entry name" value="NAD(P)-bd_dom_sf"/>
</dbReference>
<evidence type="ECO:0000256" key="2">
    <source>
        <dbReference type="ARBA" id="ARBA00022490"/>
    </source>
</evidence>
<comment type="subcellular location">
    <subcellularLocation>
        <location evidence="1">Cytoplasm</location>
    </subcellularLocation>
</comment>
<dbReference type="PANTHER" id="PTHR44085:SF2">
    <property type="entry name" value="SEPIAPTERIN REDUCTASE"/>
    <property type="match status" value="1"/>
</dbReference>
<comment type="similarity">
    <text evidence="5">Belongs to the short-chain dehydrogenases/reductases (SDR) family.</text>
</comment>
<dbReference type="InterPro" id="IPR051721">
    <property type="entry name" value="Biopterin_syn/organic_redct"/>
</dbReference>
<keyword evidence="3" id="KW-0521">NADP</keyword>
<keyword evidence="7" id="KW-1185">Reference proteome</keyword>
<dbReference type="SUPFAM" id="SSF51735">
    <property type="entry name" value="NAD(P)-binding Rossmann-fold domains"/>
    <property type="match status" value="1"/>
</dbReference>